<dbReference type="Pfam" id="PF13672">
    <property type="entry name" value="PP2C_2"/>
    <property type="match status" value="1"/>
</dbReference>
<dbReference type="KEGG" id="msil:METEAL_16470"/>
<dbReference type="Gene3D" id="3.60.40.10">
    <property type="entry name" value="PPM-type phosphatase domain"/>
    <property type="match status" value="1"/>
</dbReference>
<gene>
    <name evidence="2" type="ORF">METEAL_16470</name>
</gene>
<dbReference type="GO" id="GO:0004722">
    <property type="term" value="F:protein serine/threonine phosphatase activity"/>
    <property type="evidence" value="ECO:0007669"/>
    <property type="project" value="InterPro"/>
</dbReference>
<dbReference type="SUPFAM" id="SSF81606">
    <property type="entry name" value="PP2C-like"/>
    <property type="match status" value="1"/>
</dbReference>
<dbReference type="InterPro" id="IPR001932">
    <property type="entry name" value="PPM-type_phosphatase-like_dom"/>
</dbReference>
<dbReference type="InterPro" id="IPR015655">
    <property type="entry name" value="PP2C"/>
</dbReference>
<keyword evidence="3" id="KW-1185">Reference proteome</keyword>
<proteinExistence type="predicted"/>
<dbReference type="AlphaFoldDB" id="A0AA48KBF4"/>
<sequence>MLIDYAAITHVGRVRKNNEDAYLVSALDGDEPLVNGLGPMPNTCHAGILAAVADGMGGAASGEIASREGLASVAVNLFGHWGRFPAHLANEAGLLKALKRAVEGASSAVLSYADSERSSRGMGSTLTAAVIWKGHAYLAQVGDSRAYIYRKPGLVQITEDQTLVREMISNGTITADEAKTHPQRSMITQALGAPVPIRAVLSRVALRRGDRLLLCTDGLHGEVPDEHLALLLSRGDPASATLEAMAQEALLRGGRDNLTGLLLTLDDPGLAMPDLHEPVRIVEPQLSSDPLLANEDTHPNQPIINRLGRLLRGNT</sequence>
<dbReference type="SMART" id="SM00331">
    <property type="entry name" value="PP2C_SIG"/>
    <property type="match status" value="1"/>
</dbReference>
<dbReference type="Proteomes" id="UP001238179">
    <property type="component" value="Chromosome"/>
</dbReference>
<dbReference type="InterPro" id="IPR036457">
    <property type="entry name" value="PPM-type-like_dom_sf"/>
</dbReference>
<name>A0AA48KBF4_9BACT</name>
<protein>
    <submittedName>
        <fullName evidence="2">Protein-serine/threonine phosphatase</fullName>
    </submittedName>
</protein>
<feature type="domain" description="PPM-type phosphatase" evidence="1">
    <location>
        <begin position="2"/>
        <end position="265"/>
    </location>
</feature>
<dbReference type="PROSITE" id="PS51746">
    <property type="entry name" value="PPM_2"/>
    <property type="match status" value="1"/>
</dbReference>
<evidence type="ECO:0000259" key="1">
    <source>
        <dbReference type="PROSITE" id="PS51746"/>
    </source>
</evidence>
<reference evidence="3" key="1">
    <citation type="journal article" date="2023" name="Int. J. Syst. Evol. Microbiol.">
        <title>Mesoterricola silvestris gen. nov., sp. nov., Mesoterricola sediminis sp. nov., Geothrix oryzae sp. nov., Geothrix edaphica sp. nov., Geothrix rubra sp. nov., and Geothrix limicola sp. nov., six novel members of Acidobacteriota isolated from soils.</title>
        <authorList>
            <person name="Itoh H."/>
            <person name="Sugisawa Y."/>
            <person name="Mise K."/>
            <person name="Xu Z."/>
            <person name="Kuniyasu M."/>
            <person name="Ushijima N."/>
            <person name="Kawano K."/>
            <person name="Kobayashi E."/>
            <person name="Shiratori Y."/>
            <person name="Masuda Y."/>
            <person name="Senoo K."/>
        </authorList>
    </citation>
    <scope>NUCLEOTIDE SEQUENCE [LARGE SCALE GENOMIC DNA]</scope>
    <source>
        <strain evidence="3">W79</strain>
    </source>
</reference>
<dbReference type="SMART" id="SM00332">
    <property type="entry name" value="PP2Cc"/>
    <property type="match status" value="1"/>
</dbReference>
<accession>A0AA48KBF4</accession>
<evidence type="ECO:0000313" key="3">
    <source>
        <dbReference type="Proteomes" id="UP001238179"/>
    </source>
</evidence>
<dbReference type="PANTHER" id="PTHR47992">
    <property type="entry name" value="PROTEIN PHOSPHATASE"/>
    <property type="match status" value="1"/>
</dbReference>
<dbReference type="EMBL" id="AP027080">
    <property type="protein sequence ID" value="BDU72473.1"/>
    <property type="molecule type" value="Genomic_DNA"/>
</dbReference>
<organism evidence="2 3">
    <name type="scientific">Mesoterricola silvestris</name>
    <dbReference type="NCBI Taxonomy" id="2927979"/>
    <lineage>
        <taxon>Bacteria</taxon>
        <taxon>Pseudomonadati</taxon>
        <taxon>Acidobacteriota</taxon>
        <taxon>Holophagae</taxon>
        <taxon>Holophagales</taxon>
        <taxon>Holophagaceae</taxon>
        <taxon>Mesoterricola</taxon>
    </lineage>
</organism>
<dbReference type="CDD" id="cd00143">
    <property type="entry name" value="PP2Cc"/>
    <property type="match status" value="1"/>
</dbReference>
<evidence type="ECO:0000313" key="2">
    <source>
        <dbReference type="EMBL" id="BDU72473.1"/>
    </source>
</evidence>